<sequence length="149" mass="16078">MIPTVTTTPENVPTNSPDDCKLWYYANGEDTCDAIAAIFGTFTTEDFIAWNPSVLKDCSAIANYVWYCIARFDALVSTRTYGLRGTTGLPPQMSTQPDVSQQSSNSTKTTTVNHTAVPGNNPTPKTNYRTTRSNEASLTPSVSGGSHGE</sequence>
<comment type="caution">
    <text evidence="1">The sequence shown here is derived from an EMBL/GenBank/DDBJ whole genome shotgun (WGS) entry which is preliminary data.</text>
</comment>
<keyword evidence="2" id="KW-1185">Reference proteome</keyword>
<dbReference type="Proteomes" id="UP001148629">
    <property type="component" value="Unassembled WGS sequence"/>
</dbReference>
<proteinExistence type="predicted"/>
<accession>A0ACC1SMS3</accession>
<evidence type="ECO:0000313" key="1">
    <source>
        <dbReference type="EMBL" id="KAJ3542866.1"/>
    </source>
</evidence>
<reference evidence="1" key="1">
    <citation type="submission" date="2022-08" db="EMBL/GenBank/DDBJ databases">
        <title>Genome Sequence of Fusarium decemcellulare.</title>
        <authorList>
            <person name="Buettner E."/>
        </authorList>
    </citation>
    <scope>NUCLEOTIDE SEQUENCE</scope>
    <source>
        <strain evidence="1">Babe19</strain>
    </source>
</reference>
<dbReference type="EMBL" id="JANRMS010000272">
    <property type="protein sequence ID" value="KAJ3542866.1"/>
    <property type="molecule type" value="Genomic_DNA"/>
</dbReference>
<gene>
    <name evidence="1" type="ORF">NM208_g3877</name>
</gene>
<organism evidence="1 2">
    <name type="scientific">Fusarium decemcellulare</name>
    <dbReference type="NCBI Taxonomy" id="57161"/>
    <lineage>
        <taxon>Eukaryota</taxon>
        <taxon>Fungi</taxon>
        <taxon>Dikarya</taxon>
        <taxon>Ascomycota</taxon>
        <taxon>Pezizomycotina</taxon>
        <taxon>Sordariomycetes</taxon>
        <taxon>Hypocreomycetidae</taxon>
        <taxon>Hypocreales</taxon>
        <taxon>Nectriaceae</taxon>
        <taxon>Fusarium</taxon>
        <taxon>Fusarium decemcellulare species complex</taxon>
    </lineage>
</organism>
<evidence type="ECO:0000313" key="2">
    <source>
        <dbReference type="Proteomes" id="UP001148629"/>
    </source>
</evidence>
<name>A0ACC1SMS3_9HYPO</name>
<protein>
    <submittedName>
        <fullName evidence="1">Uncharacterized protein</fullName>
    </submittedName>
</protein>